<sequence length="91" mass="10369">MYLFLFIIHQVSLLKLTPEDSVCVFMWAVICPDEISTCLDDTTCCELDTGSYGCCPMPKVLHTCIFNHFSVGLYFMVTLWFACISLTVRLN</sequence>
<dbReference type="AlphaFoldDB" id="A0A672KBM4"/>
<dbReference type="InParanoid" id="A0A672KBM4"/>
<evidence type="ECO:0000313" key="3">
    <source>
        <dbReference type="Proteomes" id="UP000472262"/>
    </source>
</evidence>
<name>A0A672KBM4_SINGR</name>
<organism evidence="2 3">
    <name type="scientific">Sinocyclocheilus grahami</name>
    <name type="common">Dianchi golden-line fish</name>
    <name type="synonym">Barbus grahami</name>
    <dbReference type="NCBI Taxonomy" id="75366"/>
    <lineage>
        <taxon>Eukaryota</taxon>
        <taxon>Metazoa</taxon>
        <taxon>Chordata</taxon>
        <taxon>Craniata</taxon>
        <taxon>Vertebrata</taxon>
        <taxon>Euteleostomi</taxon>
        <taxon>Actinopterygii</taxon>
        <taxon>Neopterygii</taxon>
        <taxon>Teleostei</taxon>
        <taxon>Ostariophysi</taxon>
        <taxon>Cypriniformes</taxon>
        <taxon>Cyprinidae</taxon>
        <taxon>Cyprininae</taxon>
        <taxon>Sinocyclocheilus</taxon>
    </lineage>
</organism>
<reference evidence="2" key="1">
    <citation type="submission" date="2025-08" db="UniProtKB">
        <authorList>
            <consortium name="Ensembl"/>
        </authorList>
    </citation>
    <scope>IDENTIFICATION</scope>
</reference>
<keyword evidence="1" id="KW-0472">Membrane</keyword>
<dbReference type="Proteomes" id="UP000472262">
    <property type="component" value="Unassembled WGS sequence"/>
</dbReference>
<feature type="transmembrane region" description="Helical" evidence="1">
    <location>
        <begin position="65"/>
        <end position="88"/>
    </location>
</feature>
<proteinExistence type="predicted"/>
<dbReference type="SUPFAM" id="SSF57277">
    <property type="entry name" value="Granulin repeat"/>
    <property type="match status" value="1"/>
</dbReference>
<dbReference type="Ensembl" id="ENSSGRT00000007158.1">
    <property type="protein sequence ID" value="ENSSGRP00000006577.1"/>
    <property type="gene ID" value="ENSSGRG00000004474.1"/>
</dbReference>
<accession>A0A672KBM4</accession>
<dbReference type="Gene3D" id="2.10.25.160">
    <property type="entry name" value="Granulin"/>
    <property type="match status" value="1"/>
</dbReference>
<evidence type="ECO:0008006" key="4">
    <source>
        <dbReference type="Google" id="ProtNLM"/>
    </source>
</evidence>
<keyword evidence="1" id="KW-0812">Transmembrane</keyword>
<protein>
    <recommendedName>
        <fullName evidence="4">Granulins domain-containing protein</fullName>
    </recommendedName>
</protein>
<keyword evidence="3" id="KW-1185">Reference proteome</keyword>
<evidence type="ECO:0000313" key="2">
    <source>
        <dbReference type="Ensembl" id="ENSSGRP00000006577.1"/>
    </source>
</evidence>
<reference evidence="2" key="2">
    <citation type="submission" date="2025-09" db="UniProtKB">
        <authorList>
            <consortium name="Ensembl"/>
        </authorList>
    </citation>
    <scope>IDENTIFICATION</scope>
</reference>
<dbReference type="InterPro" id="IPR037277">
    <property type="entry name" value="Granulin_sf"/>
</dbReference>
<keyword evidence="1" id="KW-1133">Transmembrane helix</keyword>
<evidence type="ECO:0000256" key="1">
    <source>
        <dbReference type="SAM" id="Phobius"/>
    </source>
</evidence>